<dbReference type="Pfam" id="PF00672">
    <property type="entry name" value="HAMP"/>
    <property type="match status" value="1"/>
</dbReference>
<keyword evidence="13 14" id="KW-0472">Membrane</keyword>
<dbReference type="AlphaFoldDB" id="A0A7G9FPK7"/>
<dbReference type="SUPFAM" id="SSF47384">
    <property type="entry name" value="Homodimeric domain of signal transducing histidine kinase"/>
    <property type="match status" value="1"/>
</dbReference>
<dbReference type="RefSeq" id="WP_118545948.1">
    <property type="nucleotide sequence ID" value="NZ_CP060632.1"/>
</dbReference>
<dbReference type="KEGG" id="wcp:H9Q76_04175"/>
<keyword evidence="6" id="KW-0808">Transferase</keyword>
<keyword evidence="12" id="KW-0902">Two-component regulatory system</keyword>
<dbReference type="SMART" id="SM00304">
    <property type="entry name" value="HAMP"/>
    <property type="match status" value="1"/>
</dbReference>
<evidence type="ECO:0000259" key="16">
    <source>
        <dbReference type="PROSITE" id="PS50109"/>
    </source>
</evidence>
<feature type="chain" id="PRO_5028816337" description="histidine kinase" evidence="15">
    <location>
        <begin position="21"/>
        <end position="492"/>
    </location>
</feature>
<dbReference type="CDD" id="cd00075">
    <property type="entry name" value="HATPase"/>
    <property type="match status" value="1"/>
</dbReference>
<feature type="domain" description="HAMP" evidence="17">
    <location>
        <begin position="197"/>
        <end position="249"/>
    </location>
</feature>
<keyword evidence="15" id="KW-0732">Signal</keyword>
<evidence type="ECO:0000256" key="6">
    <source>
        <dbReference type="ARBA" id="ARBA00022679"/>
    </source>
</evidence>
<dbReference type="InterPro" id="IPR005467">
    <property type="entry name" value="His_kinase_dom"/>
</dbReference>
<dbReference type="Pfam" id="PF02518">
    <property type="entry name" value="HATPase_c"/>
    <property type="match status" value="1"/>
</dbReference>
<evidence type="ECO:0000256" key="1">
    <source>
        <dbReference type="ARBA" id="ARBA00000085"/>
    </source>
</evidence>
<feature type="signal peptide" evidence="15">
    <location>
        <begin position="1"/>
        <end position="20"/>
    </location>
</feature>
<dbReference type="GO" id="GO:0000155">
    <property type="term" value="F:phosphorelay sensor kinase activity"/>
    <property type="evidence" value="ECO:0007669"/>
    <property type="project" value="InterPro"/>
</dbReference>
<dbReference type="Gene3D" id="1.10.287.130">
    <property type="match status" value="1"/>
</dbReference>
<dbReference type="EC" id="2.7.13.3" evidence="3"/>
<dbReference type="PROSITE" id="PS50109">
    <property type="entry name" value="HIS_KIN"/>
    <property type="match status" value="1"/>
</dbReference>
<evidence type="ECO:0000256" key="13">
    <source>
        <dbReference type="ARBA" id="ARBA00023136"/>
    </source>
</evidence>
<evidence type="ECO:0000256" key="9">
    <source>
        <dbReference type="ARBA" id="ARBA00022777"/>
    </source>
</evidence>
<evidence type="ECO:0000256" key="5">
    <source>
        <dbReference type="ARBA" id="ARBA00022553"/>
    </source>
</evidence>
<keyword evidence="8" id="KW-0547">Nucleotide-binding</keyword>
<dbReference type="CDD" id="cd06225">
    <property type="entry name" value="HAMP"/>
    <property type="match status" value="1"/>
</dbReference>
<evidence type="ECO:0000256" key="10">
    <source>
        <dbReference type="ARBA" id="ARBA00022840"/>
    </source>
</evidence>
<dbReference type="InterPro" id="IPR036890">
    <property type="entry name" value="HATPase_C_sf"/>
</dbReference>
<evidence type="ECO:0000256" key="2">
    <source>
        <dbReference type="ARBA" id="ARBA00004651"/>
    </source>
</evidence>
<dbReference type="InterPro" id="IPR004358">
    <property type="entry name" value="Sig_transdc_His_kin-like_C"/>
</dbReference>
<evidence type="ECO:0000313" key="19">
    <source>
        <dbReference type="Proteomes" id="UP000515819"/>
    </source>
</evidence>
<dbReference type="Gene3D" id="6.10.340.10">
    <property type="match status" value="1"/>
</dbReference>
<dbReference type="Proteomes" id="UP000515819">
    <property type="component" value="Chromosome"/>
</dbReference>
<dbReference type="CDD" id="cd00082">
    <property type="entry name" value="HisKA"/>
    <property type="match status" value="1"/>
</dbReference>
<keyword evidence="5" id="KW-0597">Phosphoprotein</keyword>
<evidence type="ECO:0000313" key="18">
    <source>
        <dbReference type="EMBL" id="QNM00489.1"/>
    </source>
</evidence>
<dbReference type="SUPFAM" id="SSF55874">
    <property type="entry name" value="ATPase domain of HSP90 chaperone/DNA topoisomerase II/histidine kinase"/>
    <property type="match status" value="1"/>
</dbReference>
<dbReference type="InterPro" id="IPR003594">
    <property type="entry name" value="HATPase_dom"/>
</dbReference>
<feature type="transmembrane region" description="Helical" evidence="14">
    <location>
        <begin position="179"/>
        <end position="201"/>
    </location>
</feature>
<comment type="catalytic activity">
    <reaction evidence="1">
        <text>ATP + protein L-histidine = ADP + protein N-phospho-L-histidine.</text>
        <dbReference type="EC" id="2.7.13.3"/>
    </reaction>
</comment>
<dbReference type="PANTHER" id="PTHR45528">
    <property type="entry name" value="SENSOR HISTIDINE KINASE CPXA"/>
    <property type="match status" value="1"/>
</dbReference>
<dbReference type="SMART" id="SM00387">
    <property type="entry name" value="HATPase_c"/>
    <property type="match status" value="1"/>
</dbReference>
<protein>
    <recommendedName>
        <fullName evidence="3">histidine kinase</fullName>
        <ecNumber evidence="3">2.7.13.3</ecNumber>
    </recommendedName>
</protein>
<dbReference type="Gene3D" id="3.30.565.10">
    <property type="entry name" value="Histidine kinase-like ATPase, C-terminal domain"/>
    <property type="match status" value="1"/>
</dbReference>
<keyword evidence="19" id="KW-1185">Reference proteome</keyword>
<name>A0A7G9FPK7_9FIRM</name>
<keyword evidence="4" id="KW-1003">Cell membrane</keyword>
<proteinExistence type="predicted"/>
<keyword evidence="11 14" id="KW-1133">Transmembrane helix</keyword>
<evidence type="ECO:0000256" key="15">
    <source>
        <dbReference type="SAM" id="SignalP"/>
    </source>
</evidence>
<keyword evidence="7 14" id="KW-0812">Transmembrane</keyword>
<dbReference type="SMART" id="SM00388">
    <property type="entry name" value="HisKA"/>
    <property type="match status" value="1"/>
</dbReference>
<keyword evidence="9 18" id="KW-0418">Kinase</keyword>
<dbReference type="EMBL" id="CP060632">
    <property type="protein sequence ID" value="QNM00489.1"/>
    <property type="molecule type" value="Genomic_DNA"/>
</dbReference>
<sequence length="492" mass="55932">MKLFWKLFLSVCTCMMLAFSACGTFLIHSGFKSAREKDIQNGYNNASVVCINLVQNVKRTINLVYRDTGYEKQKNVVVRQAAQSVSVRNAGEEVQFALWTDEKTRIYSTNGLKGADVSICRDDLEAGQEGYKIVKRNGRYMLYTGTSFQVLDRVYYVETFSDITRDYENRDAQLRMFRMIMIIVMIVCLMLMAILNNMIVVPIRRLSKATKLVAGGRAGIRIRKRSKDEIGVLAEDFNRMSTSLNRTMKELEEKTKSQEMFTNNFAHELKTPLTSMIGYADLIRSNQLSEEKLITYANQIVVEGRRLEKMSMKLMDLIVLKKQDFLFYDMDITIFAEAVYETLLPVAGKYGVELTVNVQPAIVKLEPDLMKTVLINLFDNARKSMDGKGKISLFGVWVSDEYRIGIKDNGCGIDEENLSRLTEAFYMVDKSRSRANGGAGLGLAICNEIVKLHQAKLQIMSKKGIGTQVSVCFPKEVCRQVNSEKMEMEEEV</sequence>
<evidence type="ECO:0000256" key="14">
    <source>
        <dbReference type="SAM" id="Phobius"/>
    </source>
</evidence>
<dbReference type="PANTHER" id="PTHR45528:SF1">
    <property type="entry name" value="SENSOR HISTIDINE KINASE CPXA"/>
    <property type="match status" value="1"/>
</dbReference>
<dbReference type="SUPFAM" id="SSF158472">
    <property type="entry name" value="HAMP domain-like"/>
    <property type="match status" value="1"/>
</dbReference>
<dbReference type="PROSITE" id="PS50885">
    <property type="entry name" value="HAMP"/>
    <property type="match status" value="1"/>
</dbReference>
<keyword evidence="10" id="KW-0067">ATP-binding</keyword>
<dbReference type="GO" id="GO:0005524">
    <property type="term" value="F:ATP binding"/>
    <property type="evidence" value="ECO:0007669"/>
    <property type="project" value="UniProtKB-KW"/>
</dbReference>
<dbReference type="InterPro" id="IPR003660">
    <property type="entry name" value="HAMP_dom"/>
</dbReference>
<organism evidence="18 19">
    <name type="scientific">Wujia chipingensis</name>
    <dbReference type="NCBI Taxonomy" id="2763670"/>
    <lineage>
        <taxon>Bacteria</taxon>
        <taxon>Bacillati</taxon>
        <taxon>Bacillota</taxon>
        <taxon>Clostridia</taxon>
        <taxon>Lachnospirales</taxon>
        <taxon>Lachnospiraceae</taxon>
        <taxon>Wujia</taxon>
    </lineage>
</organism>
<dbReference type="InterPro" id="IPR036097">
    <property type="entry name" value="HisK_dim/P_sf"/>
</dbReference>
<comment type="subcellular location">
    <subcellularLocation>
        <location evidence="2">Cell membrane</location>
        <topology evidence="2">Multi-pass membrane protein</topology>
    </subcellularLocation>
</comment>
<dbReference type="Pfam" id="PF00512">
    <property type="entry name" value="HisKA"/>
    <property type="match status" value="1"/>
</dbReference>
<dbReference type="GO" id="GO:0005886">
    <property type="term" value="C:plasma membrane"/>
    <property type="evidence" value="ECO:0007669"/>
    <property type="project" value="UniProtKB-SubCell"/>
</dbReference>
<evidence type="ECO:0000256" key="11">
    <source>
        <dbReference type="ARBA" id="ARBA00022989"/>
    </source>
</evidence>
<feature type="domain" description="Histidine kinase" evidence="16">
    <location>
        <begin position="264"/>
        <end position="477"/>
    </location>
</feature>
<evidence type="ECO:0000256" key="12">
    <source>
        <dbReference type="ARBA" id="ARBA00023012"/>
    </source>
</evidence>
<accession>A0A7G9FPK7</accession>
<evidence type="ECO:0000256" key="3">
    <source>
        <dbReference type="ARBA" id="ARBA00012438"/>
    </source>
</evidence>
<dbReference type="InterPro" id="IPR003661">
    <property type="entry name" value="HisK_dim/P_dom"/>
</dbReference>
<dbReference type="InterPro" id="IPR050398">
    <property type="entry name" value="HssS/ArlS-like"/>
</dbReference>
<dbReference type="PRINTS" id="PR00344">
    <property type="entry name" value="BCTRLSENSOR"/>
</dbReference>
<gene>
    <name evidence="18" type="ORF">H9Q76_04175</name>
</gene>
<evidence type="ECO:0000259" key="17">
    <source>
        <dbReference type="PROSITE" id="PS50885"/>
    </source>
</evidence>
<evidence type="ECO:0000256" key="4">
    <source>
        <dbReference type="ARBA" id="ARBA00022475"/>
    </source>
</evidence>
<dbReference type="PROSITE" id="PS51257">
    <property type="entry name" value="PROKAR_LIPOPROTEIN"/>
    <property type="match status" value="1"/>
</dbReference>
<evidence type="ECO:0000256" key="8">
    <source>
        <dbReference type="ARBA" id="ARBA00022741"/>
    </source>
</evidence>
<evidence type="ECO:0000256" key="7">
    <source>
        <dbReference type="ARBA" id="ARBA00022692"/>
    </source>
</evidence>
<reference evidence="18 19" key="1">
    <citation type="submission" date="2020-08" db="EMBL/GenBank/DDBJ databases">
        <authorList>
            <person name="Liu C."/>
            <person name="Sun Q."/>
        </authorList>
    </citation>
    <scope>NUCLEOTIDE SEQUENCE [LARGE SCALE GENOMIC DNA]</scope>
    <source>
        <strain evidence="18 19">NSJ-4</strain>
    </source>
</reference>